<dbReference type="Proteomes" id="UP001165960">
    <property type="component" value="Unassembled WGS sequence"/>
</dbReference>
<reference evidence="1" key="1">
    <citation type="submission" date="2022-04" db="EMBL/GenBank/DDBJ databases">
        <title>Genome of the entomopathogenic fungus Entomophthora muscae.</title>
        <authorList>
            <person name="Elya C."/>
            <person name="Lovett B.R."/>
            <person name="Lee E."/>
            <person name="Macias A.M."/>
            <person name="Hajek A.E."/>
            <person name="De Bivort B.L."/>
            <person name="Kasson M.T."/>
            <person name="De Fine Licht H.H."/>
            <person name="Stajich J.E."/>
        </authorList>
    </citation>
    <scope>NUCLEOTIDE SEQUENCE</scope>
    <source>
        <strain evidence="1">Berkeley</strain>
    </source>
</reference>
<evidence type="ECO:0000313" key="2">
    <source>
        <dbReference type="Proteomes" id="UP001165960"/>
    </source>
</evidence>
<comment type="caution">
    <text evidence="1">The sequence shown here is derived from an EMBL/GenBank/DDBJ whole genome shotgun (WGS) entry which is preliminary data.</text>
</comment>
<feature type="non-terminal residue" evidence="1">
    <location>
        <position position="1"/>
    </location>
</feature>
<keyword evidence="2" id="KW-1185">Reference proteome</keyword>
<sequence length="81" mass="9247">LARKRTCAFQAALKLHNLINTLEKNNNEVIDITHLYKLAGLTEKAGTRIDFVLISSSLRPFVKRVCPLEHHESDHFHVSLL</sequence>
<gene>
    <name evidence="1" type="ORF">DSO57_1034045</name>
</gene>
<accession>A0ACC2RES9</accession>
<name>A0ACC2RES9_9FUNG</name>
<evidence type="ECO:0000313" key="1">
    <source>
        <dbReference type="EMBL" id="KAJ9048546.1"/>
    </source>
</evidence>
<organism evidence="1 2">
    <name type="scientific">Entomophthora muscae</name>
    <dbReference type="NCBI Taxonomy" id="34485"/>
    <lineage>
        <taxon>Eukaryota</taxon>
        <taxon>Fungi</taxon>
        <taxon>Fungi incertae sedis</taxon>
        <taxon>Zoopagomycota</taxon>
        <taxon>Entomophthoromycotina</taxon>
        <taxon>Entomophthoromycetes</taxon>
        <taxon>Entomophthorales</taxon>
        <taxon>Entomophthoraceae</taxon>
        <taxon>Entomophthora</taxon>
    </lineage>
</organism>
<protein>
    <submittedName>
        <fullName evidence="1">Uncharacterized protein</fullName>
    </submittedName>
</protein>
<proteinExistence type="predicted"/>
<dbReference type="EMBL" id="QTSX02007377">
    <property type="protein sequence ID" value="KAJ9048546.1"/>
    <property type="molecule type" value="Genomic_DNA"/>
</dbReference>